<dbReference type="SUPFAM" id="SSF82199">
    <property type="entry name" value="SET domain"/>
    <property type="match status" value="1"/>
</dbReference>
<accession>A0A382DFA7</accession>
<reference evidence="1" key="1">
    <citation type="submission" date="2018-05" db="EMBL/GenBank/DDBJ databases">
        <authorList>
            <person name="Lanie J.A."/>
            <person name="Ng W.-L."/>
            <person name="Kazmierczak K.M."/>
            <person name="Andrzejewski T.M."/>
            <person name="Davidsen T.M."/>
            <person name="Wayne K.J."/>
            <person name="Tettelin H."/>
            <person name="Glass J.I."/>
            <person name="Rusch D."/>
            <person name="Podicherti R."/>
            <person name="Tsui H.-C.T."/>
            <person name="Winkler M.E."/>
        </authorList>
    </citation>
    <scope>NUCLEOTIDE SEQUENCE</scope>
</reference>
<evidence type="ECO:0008006" key="2">
    <source>
        <dbReference type="Google" id="ProtNLM"/>
    </source>
</evidence>
<sequence length="67" mass="7596">MVEIKEIEKGFLGLFASKEIDVGQIIFVLNGNYFNEPTRTSIQIGARHMEHYEGGFMNHHCDPSAKV</sequence>
<evidence type="ECO:0000313" key="1">
    <source>
        <dbReference type="EMBL" id="SVB36303.1"/>
    </source>
</evidence>
<dbReference type="EMBL" id="UINC01038793">
    <property type="protein sequence ID" value="SVB36303.1"/>
    <property type="molecule type" value="Genomic_DNA"/>
</dbReference>
<dbReference type="AlphaFoldDB" id="A0A382DFA7"/>
<protein>
    <recommendedName>
        <fullName evidence="2">SET domain-containing protein</fullName>
    </recommendedName>
</protein>
<feature type="non-terminal residue" evidence="1">
    <location>
        <position position="67"/>
    </location>
</feature>
<proteinExistence type="predicted"/>
<gene>
    <name evidence="1" type="ORF">METZ01_LOCUS189157</name>
</gene>
<name>A0A382DFA7_9ZZZZ</name>
<dbReference type="InterPro" id="IPR046341">
    <property type="entry name" value="SET_dom_sf"/>
</dbReference>
<organism evidence="1">
    <name type="scientific">marine metagenome</name>
    <dbReference type="NCBI Taxonomy" id="408172"/>
    <lineage>
        <taxon>unclassified sequences</taxon>
        <taxon>metagenomes</taxon>
        <taxon>ecological metagenomes</taxon>
    </lineage>
</organism>